<dbReference type="EMBL" id="JAHIBW010000025">
    <property type="protein sequence ID" value="KAG7298151.1"/>
    <property type="molecule type" value="Genomic_DNA"/>
</dbReference>
<accession>A0ABQ7PYT9</accession>
<sequence>MAVVSARWPPYLQDGCRCIQDGGRYFIKIAVIAINMALVRWVRVYRGAHACGGGRGREHDAFQLAARDTRTELLLAGMEPDTRSVLYIRKMALAVFKMAAAISSRWRSL</sequence>
<protein>
    <submittedName>
        <fullName evidence="1">Uncharacterized protein</fullName>
    </submittedName>
</protein>
<evidence type="ECO:0000313" key="1">
    <source>
        <dbReference type="EMBL" id="KAG7298151.1"/>
    </source>
</evidence>
<reference evidence="1 2" key="1">
    <citation type="submission" date="2021-06" db="EMBL/GenBank/DDBJ databases">
        <title>A haploid diamondback moth (Plutella xylostella L.) genome assembly resolves 31 chromosomes and identifies a diamide resistance mutation.</title>
        <authorList>
            <person name="Ward C.M."/>
            <person name="Perry K.D."/>
            <person name="Baker G."/>
            <person name="Powis K."/>
            <person name="Heckel D.G."/>
            <person name="Baxter S.W."/>
        </authorList>
    </citation>
    <scope>NUCLEOTIDE SEQUENCE [LARGE SCALE GENOMIC DNA]</scope>
    <source>
        <strain evidence="1 2">LV</strain>
        <tissue evidence="1">Single pupa</tissue>
    </source>
</reference>
<proteinExistence type="predicted"/>
<evidence type="ECO:0000313" key="2">
    <source>
        <dbReference type="Proteomes" id="UP000823941"/>
    </source>
</evidence>
<keyword evidence="2" id="KW-1185">Reference proteome</keyword>
<comment type="caution">
    <text evidence="1">The sequence shown here is derived from an EMBL/GenBank/DDBJ whole genome shotgun (WGS) entry which is preliminary data.</text>
</comment>
<dbReference type="Proteomes" id="UP000823941">
    <property type="component" value="Chromosome 25"/>
</dbReference>
<name>A0ABQ7PYT9_PLUXY</name>
<gene>
    <name evidence="1" type="ORF">JYU34_018930</name>
</gene>
<organism evidence="1 2">
    <name type="scientific">Plutella xylostella</name>
    <name type="common">Diamondback moth</name>
    <name type="synonym">Plutella maculipennis</name>
    <dbReference type="NCBI Taxonomy" id="51655"/>
    <lineage>
        <taxon>Eukaryota</taxon>
        <taxon>Metazoa</taxon>
        <taxon>Ecdysozoa</taxon>
        <taxon>Arthropoda</taxon>
        <taxon>Hexapoda</taxon>
        <taxon>Insecta</taxon>
        <taxon>Pterygota</taxon>
        <taxon>Neoptera</taxon>
        <taxon>Endopterygota</taxon>
        <taxon>Lepidoptera</taxon>
        <taxon>Glossata</taxon>
        <taxon>Ditrysia</taxon>
        <taxon>Yponomeutoidea</taxon>
        <taxon>Plutellidae</taxon>
        <taxon>Plutella</taxon>
    </lineage>
</organism>